<dbReference type="Proteomes" id="UP000198688">
    <property type="component" value="Chromosome I"/>
</dbReference>
<sequence>MAHPKRLAEAQLIADADPAGRILVVTDPDPSGRPTALRTAPLTWSCVPPDATHHLVLQDDVELADGFFDHAERAAAAAPGEAISFYAGWEARNGAVARLAALTGVEWAYTLQEHTPCQALMLPAEVARGYAAYQEEHGDGWPYDVVVQRYLNARGIPVRFCTPSTVQHTELPSLAGNSYHGYRQATLYTGKAGEPESYDAARFDVVPFYQYGDARCAVRDGADWDYVETDRYLSRIGVLDRCLAGYAAAATELPGRISRAVWLTAFAIGAVTADEPEPDPSVAAAVMETLGAGGLCEEYTVDELIALSHPVRDLALQALHQGRQDPAPAVSPRVAVTGPDRDAGRQLAALLGDLGFRASYVAAPADIGDTASVVHLGSPAEDATLLDGVLAVAGRLVYLSSTAVYRGLGAGPATESSVTGEPADPVARQWWLAEQRCRDSGIPVQVLRLAAPVGPYAPDGTTPREFVHLAWTRQPLRLNPDGVHHVLDYRDMAGAIGAVLSAPAARPVLNVASATYGEQELAALLAEASRKTPWETVDGPAEHWALETGLITAELRWRPTAPIFEGMRALAQWYACDIHGANDHRI</sequence>
<accession>A0A1H1YC95</accession>
<gene>
    <name evidence="1" type="ORF">SAMN04489716_2796</name>
</gene>
<protein>
    <recommendedName>
        <fullName evidence="3">Nucleoside-diphosphate-sugar epimerase</fullName>
    </recommendedName>
</protein>
<organism evidence="1 2">
    <name type="scientific">Actinoplanes derwentensis</name>
    <dbReference type="NCBI Taxonomy" id="113562"/>
    <lineage>
        <taxon>Bacteria</taxon>
        <taxon>Bacillati</taxon>
        <taxon>Actinomycetota</taxon>
        <taxon>Actinomycetes</taxon>
        <taxon>Micromonosporales</taxon>
        <taxon>Micromonosporaceae</taxon>
        <taxon>Actinoplanes</taxon>
    </lineage>
</organism>
<keyword evidence="2" id="KW-1185">Reference proteome</keyword>
<dbReference type="AlphaFoldDB" id="A0A1H1YC95"/>
<dbReference type="Gene3D" id="3.40.50.720">
    <property type="entry name" value="NAD(P)-binding Rossmann-like Domain"/>
    <property type="match status" value="1"/>
</dbReference>
<dbReference type="OrthoDB" id="5084266at2"/>
<evidence type="ECO:0000313" key="2">
    <source>
        <dbReference type="Proteomes" id="UP000198688"/>
    </source>
</evidence>
<dbReference type="STRING" id="113562.SAMN04489716_2796"/>
<name>A0A1H1YC95_9ACTN</name>
<evidence type="ECO:0000313" key="1">
    <source>
        <dbReference type="EMBL" id="SDT19057.1"/>
    </source>
</evidence>
<dbReference type="SUPFAM" id="SSF51735">
    <property type="entry name" value="NAD(P)-binding Rossmann-fold domains"/>
    <property type="match status" value="1"/>
</dbReference>
<dbReference type="EMBL" id="LT629758">
    <property type="protein sequence ID" value="SDT19057.1"/>
    <property type="molecule type" value="Genomic_DNA"/>
</dbReference>
<dbReference type="InterPro" id="IPR036291">
    <property type="entry name" value="NAD(P)-bd_dom_sf"/>
</dbReference>
<proteinExistence type="predicted"/>
<dbReference type="RefSeq" id="WP_092557046.1">
    <property type="nucleotide sequence ID" value="NZ_BOMJ01000001.1"/>
</dbReference>
<evidence type="ECO:0008006" key="3">
    <source>
        <dbReference type="Google" id="ProtNLM"/>
    </source>
</evidence>
<reference evidence="1 2" key="1">
    <citation type="submission" date="2016-10" db="EMBL/GenBank/DDBJ databases">
        <authorList>
            <person name="de Groot N.N."/>
        </authorList>
    </citation>
    <scope>NUCLEOTIDE SEQUENCE [LARGE SCALE GENOMIC DNA]</scope>
    <source>
        <strain evidence="1 2">DSM 43941</strain>
    </source>
</reference>